<organism evidence="3 6">
    <name type="scientific">Crassostrea virginica</name>
    <name type="common">Eastern oyster</name>
    <dbReference type="NCBI Taxonomy" id="6565"/>
    <lineage>
        <taxon>Eukaryota</taxon>
        <taxon>Metazoa</taxon>
        <taxon>Spiralia</taxon>
        <taxon>Lophotrochozoa</taxon>
        <taxon>Mollusca</taxon>
        <taxon>Bivalvia</taxon>
        <taxon>Autobranchia</taxon>
        <taxon>Pteriomorphia</taxon>
        <taxon>Ostreida</taxon>
        <taxon>Ostreoidea</taxon>
        <taxon>Ostreidae</taxon>
        <taxon>Crassostrea</taxon>
    </lineage>
</organism>
<feature type="compositionally biased region" description="Basic and acidic residues" evidence="1">
    <location>
        <begin position="62"/>
        <end position="76"/>
    </location>
</feature>
<dbReference type="SUPFAM" id="SSF47986">
    <property type="entry name" value="DEATH domain"/>
    <property type="match status" value="1"/>
</dbReference>
<dbReference type="Proteomes" id="UP000694844">
    <property type="component" value="Chromosome 10"/>
</dbReference>
<evidence type="ECO:0000313" key="3">
    <source>
        <dbReference type="Proteomes" id="UP000694844"/>
    </source>
</evidence>
<accession>A0A8B8C8X8</accession>
<dbReference type="RefSeq" id="XP_022312201.1">
    <property type="nucleotide sequence ID" value="XM_022456493.1"/>
</dbReference>
<dbReference type="AlphaFoldDB" id="A0A8B8C8X8"/>
<dbReference type="OrthoDB" id="6162777at2759"/>
<evidence type="ECO:0000313" key="5">
    <source>
        <dbReference type="RefSeq" id="XP_022312201.1"/>
    </source>
</evidence>
<dbReference type="InterPro" id="IPR011029">
    <property type="entry name" value="DEATH-like_dom_sf"/>
</dbReference>
<dbReference type="Gene3D" id="1.10.533.10">
    <property type="entry name" value="Death Domain, Fas"/>
    <property type="match status" value="1"/>
</dbReference>
<gene>
    <name evidence="4 5 6" type="primary">LOC111117388</name>
</gene>
<dbReference type="GO" id="GO:0002020">
    <property type="term" value="F:protease binding"/>
    <property type="evidence" value="ECO:0007669"/>
    <property type="project" value="InterPro"/>
</dbReference>
<dbReference type="PANTHER" id="PTHR15034">
    <property type="entry name" value="DEATH DOMAIN-CONTAINING PROTEIN CRADD"/>
    <property type="match status" value="1"/>
</dbReference>
<evidence type="ECO:0000259" key="2">
    <source>
        <dbReference type="PROSITE" id="PS50209"/>
    </source>
</evidence>
<dbReference type="GO" id="GO:0042981">
    <property type="term" value="P:regulation of apoptotic process"/>
    <property type="evidence" value="ECO:0007669"/>
    <property type="project" value="InterPro"/>
</dbReference>
<keyword evidence="3" id="KW-1185">Reference proteome</keyword>
<protein>
    <submittedName>
        <fullName evidence="4 5">Uncharacterized protein LOC111117388</fullName>
    </submittedName>
</protein>
<evidence type="ECO:0000256" key="1">
    <source>
        <dbReference type="SAM" id="MobiDB-lite"/>
    </source>
</evidence>
<name>A0A8B8C8X8_CRAVI</name>
<feature type="region of interest" description="Disordered" evidence="1">
    <location>
        <begin position="91"/>
        <end position="136"/>
    </location>
</feature>
<reference evidence="4 5" key="1">
    <citation type="submission" date="2025-04" db="UniProtKB">
        <authorList>
            <consortium name="RefSeq"/>
        </authorList>
    </citation>
    <scope>IDENTIFICATION</scope>
    <source>
        <tissue evidence="4 5">Whole sample</tissue>
    </source>
</reference>
<dbReference type="FunFam" id="1.10.533.10:FF:000081">
    <property type="entry name" value="Apoptotic protease-activating factor 1"/>
    <property type="match status" value="1"/>
</dbReference>
<dbReference type="GO" id="GO:0070513">
    <property type="term" value="F:death domain binding"/>
    <property type="evidence" value="ECO:0007669"/>
    <property type="project" value="InterPro"/>
</dbReference>
<feature type="domain" description="CARD" evidence="2">
    <location>
        <begin position="131"/>
        <end position="220"/>
    </location>
</feature>
<dbReference type="SMART" id="SM00114">
    <property type="entry name" value="CARD"/>
    <property type="match status" value="1"/>
</dbReference>
<feature type="region of interest" description="Disordered" evidence="1">
    <location>
        <begin position="23"/>
        <end position="76"/>
    </location>
</feature>
<dbReference type="GeneID" id="111117388"/>
<dbReference type="KEGG" id="cvn:111117388"/>
<proteinExistence type="predicted"/>
<dbReference type="RefSeq" id="XP_022312200.1">
    <property type="nucleotide sequence ID" value="XM_022456492.1"/>
</dbReference>
<dbReference type="Pfam" id="PF00619">
    <property type="entry name" value="CARD"/>
    <property type="match status" value="1"/>
</dbReference>
<dbReference type="InterPro" id="IPR037939">
    <property type="entry name" value="CRADD"/>
</dbReference>
<dbReference type="PROSITE" id="PS50209">
    <property type="entry name" value="CARD"/>
    <property type="match status" value="1"/>
</dbReference>
<sequence length="476" mass="54816">MGDKSDEDVDELDYLEKIKELEREKEKLERRNLKKKHAELSRSVGQLRKAADSGAHTSSRSPVHDKNHPNRGLKDSLDAEFGSLLTEQRDRLRSLQRRSGEGPSGEYRTREQDVDQSDSDSEERRNLDTVMSKEHKQKLQLHRHTLVDNMISDDIFNDLIASQVITTADVSRIKEKMTRESMNEELLNNLIRRSDRAYYEFVKSLRKTLQGHLADLLDESTRRQRTPKRKRQTGEISIAVDCEEVYQSPGKKKPLCSCGEVEEQILIMAKTAYKAIRRRDNTPASFEQFKKELSQTNEIVKESMEIMHTLKILCKHGDLDISYGSIIFSIRCKSVACLQEIWRMYLSGSLQSLIQRTFVTTTLLERCNVTRVGLRVQISEKEYLRCKRELGKGEIAVRNKKPSRVLRSMCSTSENIDSLRVGKNDSPTTRLKKRKAFSEIEKNTCDVVRAKDPKVSPQLCPLYSLRSKSLYTIGSV</sequence>
<dbReference type="RefSeq" id="XP_022312202.1">
    <property type="nucleotide sequence ID" value="XM_022456494.1"/>
</dbReference>
<dbReference type="InterPro" id="IPR001315">
    <property type="entry name" value="CARD"/>
</dbReference>
<evidence type="ECO:0000313" key="6">
    <source>
        <dbReference type="RefSeq" id="XP_022312202.1"/>
    </source>
</evidence>
<feature type="compositionally biased region" description="Basic and acidic residues" evidence="1">
    <location>
        <begin position="122"/>
        <end position="134"/>
    </location>
</feature>
<dbReference type="CDD" id="cd01671">
    <property type="entry name" value="CARD"/>
    <property type="match status" value="1"/>
</dbReference>
<dbReference type="PANTHER" id="PTHR15034:SF5">
    <property type="entry name" value="DEATH DOMAIN-CONTAINING PROTEIN CRADD"/>
    <property type="match status" value="1"/>
</dbReference>
<evidence type="ECO:0000313" key="4">
    <source>
        <dbReference type="RefSeq" id="XP_022312200.1"/>
    </source>
</evidence>